<dbReference type="Pfam" id="PF09855">
    <property type="entry name" value="Zn_ribbon_13"/>
    <property type="match status" value="1"/>
</dbReference>
<evidence type="ECO:0000313" key="2">
    <source>
        <dbReference type="Proteomes" id="UP001596500"/>
    </source>
</evidence>
<dbReference type="InterPro" id="IPR018652">
    <property type="entry name" value="DUF2082_NA-bd_Znr"/>
</dbReference>
<gene>
    <name evidence="1" type="ORF">ACFQNG_18920</name>
</gene>
<dbReference type="EMBL" id="JBHTBW010000080">
    <property type="protein sequence ID" value="MFC7443142.1"/>
    <property type="molecule type" value="Genomic_DNA"/>
</dbReference>
<evidence type="ECO:0000313" key="1">
    <source>
        <dbReference type="EMBL" id="MFC7443142.1"/>
    </source>
</evidence>
<keyword evidence="2" id="KW-1185">Reference proteome</keyword>
<proteinExistence type="predicted"/>
<reference evidence="2" key="1">
    <citation type="journal article" date="2019" name="Int. J. Syst. Evol. Microbiol.">
        <title>The Global Catalogue of Microorganisms (GCM) 10K type strain sequencing project: providing services to taxonomists for standard genome sequencing and annotation.</title>
        <authorList>
            <consortium name="The Broad Institute Genomics Platform"/>
            <consortium name="The Broad Institute Genome Sequencing Center for Infectious Disease"/>
            <person name="Wu L."/>
            <person name="Ma J."/>
        </authorList>
    </citation>
    <scope>NUCLEOTIDE SEQUENCE [LARGE SCALE GENOMIC DNA]</scope>
    <source>
        <strain evidence="2">CGMCC 1.12942</strain>
    </source>
</reference>
<dbReference type="Proteomes" id="UP001596500">
    <property type="component" value="Unassembled WGS sequence"/>
</dbReference>
<comment type="caution">
    <text evidence="1">The sequence shown here is derived from an EMBL/GenBank/DDBJ whole genome shotgun (WGS) entry which is preliminary data.</text>
</comment>
<accession>A0ABW2RQ51</accession>
<organism evidence="1 2">
    <name type="scientific">Laceyella putida</name>
    <dbReference type="NCBI Taxonomy" id="110101"/>
    <lineage>
        <taxon>Bacteria</taxon>
        <taxon>Bacillati</taxon>
        <taxon>Bacillota</taxon>
        <taxon>Bacilli</taxon>
        <taxon>Bacillales</taxon>
        <taxon>Thermoactinomycetaceae</taxon>
        <taxon>Laceyella</taxon>
    </lineage>
</organism>
<name>A0ABW2RQ51_9BACL</name>
<protein>
    <submittedName>
        <fullName evidence="1">Zinc ribbon domain-containing protein</fullName>
    </submittedName>
</protein>
<dbReference type="RefSeq" id="WP_379867474.1">
    <property type="nucleotide sequence ID" value="NZ_JBHTBW010000080.1"/>
</dbReference>
<sequence>MAVTGTGLSRLFNLEHNKFKIISCKNCGYSEFYRAKSTGAMNIIDFFFADKRIPTKRGA</sequence>